<feature type="compositionally biased region" description="Low complexity" evidence="1">
    <location>
        <begin position="121"/>
        <end position="139"/>
    </location>
</feature>
<reference evidence="2" key="1">
    <citation type="submission" date="2021-01" db="EMBL/GenBank/DDBJ databases">
        <authorList>
            <person name="Corre E."/>
            <person name="Pelletier E."/>
            <person name="Niang G."/>
            <person name="Scheremetjew M."/>
            <person name="Finn R."/>
            <person name="Kale V."/>
            <person name="Holt S."/>
            <person name="Cochrane G."/>
            <person name="Meng A."/>
            <person name="Brown T."/>
            <person name="Cohen L."/>
        </authorList>
    </citation>
    <scope>NUCLEOTIDE SEQUENCE</scope>
    <source>
        <strain evidence="2">SAG 11-49</strain>
    </source>
</reference>
<dbReference type="InterPro" id="IPR029063">
    <property type="entry name" value="SAM-dependent_MTases_sf"/>
</dbReference>
<evidence type="ECO:0000313" key="2">
    <source>
        <dbReference type="EMBL" id="CAD8665842.1"/>
    </source>
</evidence>
<dbReference type="EMBL" id="HBFB01003100">
    <property type="protein sequence ID" value="CAD8665842.1"/>
    <property type="molecule type" value="Transcribed_RNA"/>
</dbReference>
<feature type="region of interest" description="Disordered" evidence="1">
    <location>
        <begin position="52"/>
        <end position="81"/>
    </location>
</feature>
<dbReference type="AlphaFoldDB" id="A0A7S0R386"/>
<feature type="compositionally biased region" description="Basic and acidic residues" evidence="1">
    <location>
        <begin position="142"/>
        <end position="151"/>
    </location>
</feature>
<protein>
    <submittedName>
        <fullName evidence="2">Uncharacterized protein</fullName>
    </submittedName>
</protein>
<sequence>MTYCHVPQSDKAVLWSSIRAMLAPGGVVLVEVFSAAHTRAMLAQQQQQQQQGAASATAGGTGADTAGAGSSARAQGSAAGSAAGAQTAQAAAPAPWAGMSEEQRDAAVKARLQALAAEQEANARAVGSSHQQQQAQQGGAQEGKRAGGPRDESRAYTIEELRALLPTSPAAAGADGVWGEELEGSGECEYVLSEGLSHQGLASVVRYAWRRRA</sequence>
<proteinExistence type="predicted"/>
<evidence type="ECO:0000256" key="1">
    <source>
        <dbReference type="SAM" id="MobiDB-lite"/>
    </source>
</evidence>
<gene>
    <name evidence="2" type="ORF">CLEI1391_LOCUS1615</name>
</gene>
<accession>A0A7S0R386</accession>
<organism evidence="2">
    <name type="scientific">Chlamydomonas leiostraca</name>
    <dbReference type="NCBI Taxonomy" id="1034604"/>
    <lineage>
        <taxon>Eukaryota</taxon>
        <taxon>Viridiplantae</taxon>
        <taxon>Chlorophyta</taxon>
        <taxon>core chlorophytes</taxon>
        <taxon>Chlorophyceae</taxon>
        <taxon>CS clade</taxon>
        <taxon>Chlamydomonadales</taxon>
        <taxon>Chlamydomonadaceae</taxon>
        <taxon>Chlamydomonas</taxon>
    </lineage>
</organism>
<feature type="region of interest" description="Disordered" evidence="1">
    <location>
        <begin position="121"/>
        <end position="151"/>
    </location>
</feature>
<dbReference type="Gene3D" id="3.40.50.150">
    <property type="entry name" value="Vaccinia Virus protein VP39"/>
    <property type="match status" value="1"/>
</dbReference>
<name>A0A7S0R386_9CHLO</name>